<evidence type="ECO:0000256" key="1">
    <source>
        <dbReference type="SAM" id="MobiDB-lite"/>
    </source>
</evidence>
<dbReference type="EMBL" id="CP003010">
    <property type="protein sequence ID" value="AEO66197.1"/>
    <property type="molecule type" value="Genomic_DNA"/>
</dbReference>
<sequence length="229" mass="24255">MDRNHGADDGAIRRPGLGRVIGLLRERRGASRGPTCDLSPTDDPYYILPGTRDHQQGSRLVAAGPLVSCGTKQSAYQGLPMPPLVSFQPYHPAVESPSQAAVPPDIRIQPGPNTAAAPVTQPIIQRRPSGRLILDVSRNKLIGNTGRARGVVVPRKPLPQTAVPVPVMQSSTAESNVAAKGRGRGGINGEGEEEPQPMAMALATRHHTAPCSQHLGSRCLVSSSHARYS</sequence>
<accession>G2QY99</accession>
<dbReference type="AlphaFoldDB" id="G2QY99"/>
<organism evidence="2 3">
    <name type="scientific">Thermothielavioides terrestris (strain ATCC 38088 / NRRL 8126)</name>
    <name type="common">Thielavia terrestris</name>
    <dbReference type="NCBI Taxonomy" id="578455"/>
    <lineage>
        <taxon>Eukaryota</taxon>
        <taxon>Fungi</taxon>
        <taxon>Dikarya</taxon>
        <taxon>Ascomycota</taxon>
        <taxon>Pezizomycotina</taxon>
        <taxon>Sordariomycetes</taxon>
        <taxon>Sordariomycetidae</taxon>
        <taxon>Sordariales</taxon>
        <taxon>Chaetomiaceae</taxon>
        <taxon>Thermothielavioides</taxon>
        <taxon>Thermothielavioides terrestris</taxon>
    </lineage>
</organism>
<dbReference type="KEGG" id="ttt:THITE_2087665"/>
<dbReference type="RefSeq" id="XP_003652533.1">
    <property type="nucleotide sequence ID" value="XM_003652485.1"/>
</dbReference>
<evidence type="ECO:0000313" key="2">
    <source>
        <dbReference type="EMBL" id="AEO66197.1"/>
    </source>
</evidence>
<dbReference type="Proteomes" id="UP000008181">
    <property type="component" value="Chromosome 2"/>
</dbReference>
<evidence type="ECO:0000313" key="3">
    <source>
        <dbReference type="Proteomes" id="UP000008181"/>
    </source>
</evidence>
<reference evidence="2 3" key="1">
    <citation type="journal article" date="2011" name="Nat. Biotechnol.">
        <title>Comparative genomic analysis of the thermophilic biomass-degrading fungi Myceliophthora thermophila and Thielavia terrestris.</title>
        <authorList>
            <person name="Berka R.M."/>
            <person name="Grigoriev I.V."/>
            <person name="Otillar R."/>
            <person name="Salamov A."/>
            <person name="Grimwood J."/>
            <person name="Reid I."/>
            <person name="Ishmael N."/>
            <person name="John T."/>
            <person name="Darmond C."/>
            <person name="Moisan M.-C."/>
            <person name="Henrissat B."/>
            <person name="Coutinho P.M."/>
            <person name="Lombard V."/>
            <person name="Natvig D.O."/>
            <person name="Lindquist E."/>
            <person name="Schmutz J."/>
            <person name="Lucas S."/>
            <person name="Harris P."/>
            <person name="Powlowski J."/>
            <person name="Bellemare A."/>
            <person name="Taylor D."/>
            <person name="Butler G."/>
            <person name="de Vries R.P."/>
            <person name="Allijn I.E."/>
            <person name="van den Brink J."/>
            <person name="Ushinsky S."/>
            <person name="Storms R."/>
            <person name="Powell A.J."/>
            <person name="Paulsen I.T."/>
            <person name="Elbourne L.D.H."/>
            <person name="Baker S.E."/>
            <person name="Magnuson J."/>
            <person name="LaBoissiere S."/>
            <person name="Clutterbuck A.J."/>
            <person name="Martinez D."/>
            <person name="Wogulis M."/>
            <person name="de Leon A.L."/>
            <person name="Rey M.W."/>
            <person name="Tsang A."/>
        </authorList>
    </citation>
    <scope>NUCLEOTIDE SEQUENCE [LARGE SCALE GENOMIC DNA]</scope>
    <source>
        <strain evidence="3">ATCC 38088 / NRRL 8126</strain>
    </source>
</reference>
<feature type="region of interest" description="Disordered" evidence="1">
    <location>
        <begin position="170"/>
        <end position="196"/>
    </location>
</feature>
<keyword evidence="3" id="KW-1185">Reference proteome</keyword>
<dbReference type="HOGENOM" id="CLU_1210519_0_0_1"/>
<gene>
    <name evidence="2" type="ORF">THITE_2087665</name>
</gene>
<proteinExistence type="predicted"/>
<protein>
    <submittedName>
        <fullName evidence="2">Uncharacterized protein</fullName>
    </submittedName>
</protein>
<name>G2QY99_THETT</name>
<dbReference type="GeneID" id="11520694"/>